<dbReference type="InterPro" id="IPR050373">
    <property type="entry name" value="Fibrinogen_C-term_domain"/>
</dbReference>
<evidence type="ECO:0000259" key="1">
    <source>
        <dbReference type="PROSITE" id="PS51406"/>
    </source>
</evidence>
<dbReference type="SMART" id="SM00186">
    <property type="entry name" value="FBG"/>
    <property type="match status" value="1"/>
</dbReference>
<gene>
    <name evidence="2" type="ORF">MNOR_LOCUS27090</name>
</gene>
<protein>
    <recommendedName>
        <fullName evidence="1">Fibrinogen C-terminal domain-containing protein</fullName>
    </recommendedName>
</protein>
<comment type="caution">
    <text evidence="2">The sequence shown here is derived from an EMBL/GenBank/DDBJ whole genome shotgun (WGS) entry which is preliminary data.</text>
</comment>
<feature type="non-terminal residue" evidence="2">
    <location>
        <position position="1"/>
    </location>
</feature>
<dbReference type="InterPro" id="IPR036056">
    <property type="entry name" value="Fibrinogen-like_C"/>
</dbReference>
<feature type="domain" description="Fibrinogen C-terminal" evidence="1">
    <location>
        <begin position="139"/>
        <end position="293"/>
    </location>
</feature>
<accession>A0AAV2RQK4</accession>
<evidence type="ECO:0000313" key="3">
    <source>
        <dbReference type="Proteomes" id="UP001497623"/>
    </source>
</evidence>
<dbReference type="AlphaFoldDB" id="A0AAV2RQK4"/>
<dbReference type="Gene3D" id="1.20.5.170">
    <property type="match status" value="1"/>
</dbReference>
<name>A0AAV2RQK4_MEGNR</name>
<sequence>TNIDTIQPKVDNINSEVTFIKTNIDTIQPKVDNISSEVTLIKTNIDTIQPKVDNISSEVKHIKTNIDTIHSKVDNINSEVTLIKTNIDTNQPKVDNINSEVKCIITNIDTIQPKVDIINNEVSFIKSNISDVNKSISQISCLMPSKNCTDLYNKGCKTSEPVQISPYSGSPHDSVAVMCDEDWTIIQRRQDVQPRVNFTRPWADYVHGFGELTGEFWLGLDHLHRLTSHTSNELYIELEDWEDNTRWAKYTNFTVGPAEDKYRLTVTGYTGNAGDALEYHNGEPFSTYDQDND</sequence>
<dbReference type="InterPro" id="IPR014716">
    <property type="entry name" value="Fibrinogen_a/b/g_C_1"/>
</dbReference>
<dbReference type="CDD" id="cd00087">
    <property type="entry name" value="FReD"/>
    <property type="match status" value="1"/>
</dbReference>
<dbReference type="SUPFAM" id="SSF56496">
    <property type="entry name" value="Fibrinogen C-terminal domain-like"/>
    <property type="match status" value="1"/>
</dbReference>
<dbReference type="EMBL" id="CAXKWB010027980">
    <property type="protein sequence ID" value="CAL4132957.1"/>
    <property type="molecule type" value="Genomic_DNA"/>
</dbReference>
<evidence type="ECO:0000313" key="2">
    <source>
        <dbReference type="EMBL" id="CAL4132957.1"/>
    </source>
</evidence>
<reference evidence="2 3" key="1">
    <citation type="submission" date="2024-05" db="EMBL/GenBank/DDBJ databases">
        <authorList>
            <person name="Wallberg A."/>
        </authorList>
    </citation>
    <scope>NUCLEOTIDE SEQUENCE [LARGE SCALE GENOMIC DNA]</scope>
</reference>
<dbReference type="PROSITE" id="PS51406">
    <property type="entry name" value="FIBRINOGEN_C_2"/>
    <property type="match status" value="1"/>
</dbReference>
<dbReference type="PANTHER" id="PTHR19143">
    <property type="entry name" value="FIBRINOGEN/TENASCIN/ANGIOPOEITIN"/>
    <property type="match status" value="1"/>
</dbReference>
<dbReference type="Proteomes" id="UP001497623">
    <property type="component" value="Unassembled WGS sequence"/>
</dbReference>
<dbReference type="Pfam" id="PF00147">
    <property type="entry name" value="Fibrinogen_C"/>
    <property type="match status" value="1"/>
</dbReference>
<dbReference type="SUPFAM" id="SSF57997">
    <property type="entry name" value="Tropomyosin"/>
    <property type="match status" value="1"/>
</dbReference>
<dbReference type="InterPro" id="IPR002181">
    <property type="entry name" value="Fibrinogen_a/b/g_C_dom"/>
</dbReference>
<keyword evidence="3" id="KW-1185">Reference proteome</keyword>
<feature type="non-terminal residue" evidence="2">
    <location>
        <position position="293"/>
    </location>
</feature>
<proteinExistence type="predicted"/>
<dbReference type="GO" id="GO:0005615">
    <property type="term" value="C:extracellular space"/>
    <property type="evidence" value="ECO:0007669"/>
    <property type="project" value="TreeGrafter"/>
</dbReference>
<dbReference type="Gene3D" id="3.90.215.10">
    <property type="entry name" value="Gamma Fibrinogen, chain A, domain 1"/>
    <property type="match status" value="1"/>
</dbReference>
<organism evidence="2 3">
    <name type="scientific">Meganyctiphanes norvegica</name>
    <name type="common">Northern krill</name>
    <name type="synonym">Thysanopoda norvegica</name>
    <dbReference type="NCBI Taxonomy" id="48144"/>
    <lineage>
        <taxon>Eukaryota</taxon>
        <taxon>Metazoa</taxon>
        <taxon>Ecdysozoa</taxon>
        <taxon>Arthropoda</taxon>
        <taxon>Crustacea</taxon>
        <taxon>Multicrustacea</taxon>
        <taxon>Malacostraca</taxon>
        <taxon>Eumalacostraca</taxon>
        <taxon>Eucarida</taxon>
        <taxon>Euphausiacea</taxon>
        <taxon>Euphausiidae</taxon>
        <taxon>Meganyctiphanes</taxon>
    </lineage>
</organism>